<feature type="signal peptide" evidence="3">
    <location>
        <begin position="1"/>
        <end position="23"/>
    </location>
</feature>
<evidence type="ECO:0000259" key="4">
    <source>
        <dbReference type="Pfam" id="PF01346"/>
    </source>
</evidence>
<feature type="coiled-coil region" evidence="1">
    <location>
        <begin position="155"/>
        <end position="238"/>
    </location>
</feature>
<dbReference type="AlphaFoldDB" id="A0AAI9GSV2"/>
<reference evidence="5" key="1">
    <citation type="submission" date="2024-02" db="EMBL/GenBank/DDBJ databases">
        <authorList>
            <consortium name="Clinical and Environmental Microbiology Branch: Whole genome sequencing antimicrobial resistance pathogens in the healthcare setting"/>
        </authorList>
    </citation>
    <scope>NUCLEOTIDE SEQUENCE</scope>
    <source>
        <strain evidence="5">2023BB-00086</strain>
    </source>
</reference>
<evidence type="ECO:0000256" key="1">
    <source>
        <dbReference type="SAM" id="Coils"/>
    </source>
</evidence>
<feature type="coiled-coil region" evidence="1">
    <location>
        <begin position="309"/>
        <end position="336"/>
    </location>
</feature>
<proteinExistence type="predicted"/>
<keyword evidence="3" id="KW-0732">Signal</keyword>
<organism evidence="5">
    <name type="scientific">Klebsiella oxytoca</name>
    <dbReference type="NCBI Taxonomy" id="571"/>
    <lineage>
        <taxon>Bacteria</taxon>
        <taxon>Pseudomonadati</taxon>
        <taxon>Pseudomonadota</taxon>
        <taxon>Gammaproteobacteria</taxon>
        <taxon>Enterobacterales</taxon>
        <taxon>Enterobacteriaceae</taxon>
        <taxon>Klebsiella/Raoultella group</taxon>
        <taxon>Klebsiella</taxon>
    </lineage>
</organism>
<feature type="domain" description="Peptidyl-prolyl cis-trans isomerase FKBP-type N-terminal" evidence="4">
    <location>
        <begin position="264"/>
        <end position="361"/>
    </location>
</feature>
<gene>
    <name evidence="5" type="ORF">RYF40_003067</name>
</gene>
<dbReference type="Gene3D" id="1.10.287.460">
    <property type="entry name" value="Peptidyl-prolyl cis-trans isomerase, FKBP-type, N-terminal domain"/>
    <property type="match status" value="1"/>
</dbReference>
<feature type="compositionally biased region" description="Polar residues" evidence="2">
    <location>
        <begin position="116"/>
        <end position="130"/>
    </location>
</feature>
<evidence type="ECO:0000256" key="3">
    <source>
        <dbReference type="SAM" id="SignalP"/>
    </source>
</evidence>
<dbReference type="RefSeq" id="WP_142447941.1">
    <property type="nucleotide sequence ID" value="NZ_CABGIA010000006.1"/>
</dbReference>
<feature type="region of interest" description="Disordered" evidence="2">
    <location>
        <begin position="36"/>
        <end position="131"/>
    </location>
</feature>
<protein>
    <recommendedName>
        <fullName evidence="4">Peptidyl-prolyl cis-trans isomerase FKBP-type N-terminal domain-containing protein</fullName>
    </recommendedName>
</protein>
<dbReference type="InterPro" id="IPR036944">
    <property type="entry name" value="PPIase_FKBP_N_sf"/>
</dbReference>
<dbReference type="GO" id="GO:0006457">
    <property type="term" value="P:protein folding"/>
    <property type="evidence" value="ECO:0007669"/>
    <property type="project" value="InterPro"/>
</dbReference>
<dbReference type="InterPro" id="IPR000774">
    <property type="entry name" value="PPIase_FKBP_N"/>
</dbReference>
<name>A0AAI9GSV2_KLEOX</name>
<dbReference type="EMBL" id="ABNOCX020000005">
    <property type="protein sequence ID" value="EML7082604.1"/>
    <property type="molecule type" value="Genomic_DNA"/>
</dbReference>
<accession>A0AAI9GSV2</accession>
<feature type="chain" id="PRO_5042520792" description="Peptidyl-prolyl cis-trans isomerase FKBP-type N-terminal domain-containing protein" evidence="3">
    <location>
        <begin position="24"/>
        <end position="459"/>
    </location>
</feature>
<comment type="caution">
    <text evidence="5">The sequence shown here is derived from an EMBL/GenBank/DDBJ whole genome shotgun (WGS) entry which is preliminary data.</text>
</comment>
<evidence type="ECO:0000313" key="5">
    <source>
        <dbReference type="EMBL" id="EML7082604.1"/>
    </source>
</evidence>
<dbReference type="Pfam" id="PF01346">
    <property type="entry name" value="FKBP_N"/>
    <property type="match status" value="1"/>
</dbReference>
<keyword evidence="1" id="KW-0175">Coiled coil</keyword>
<evidence type="ECO:0000256" key="2">
    <source>
        <dbReference type="SAM" id="MobiDB-lite"/>
    </source>
</evidence>
<sequence length="459" mass="51453">MGRTAGNVLVLIMSIISISSSQADVLNYAREWTSRKDENKAITSPSQPQTEEEKSSATRQKSAVKRSLPDKEKSTAQPPAVIRKTIAPPAVGADKRMQSPANRPTEPTAKKARTASGDNVTSAAGVTKNSALPEPHVLGGWIKALIQHMSLSPAEIDLRKNLQLARKEVQRLKNELILLRREVQQSDSTLAEQVMALQATYEQLAAAEEKNVTQQNELQALTARATQLEEKNAQWQVLTRKLQSSLKEAHYPALPATDGELADFAAGMAMGYDILAVLEQRDEQQIHIDKEVFLAGITETIRGERRLSQEDFERHLKRANQRVEEAMHKFRQQKEARDSAWLAQFIQEEGTQSAGEQAWYKVIHAGEPLFEDEHSEAALTISVNRRLSDGTVIADTDITGLVLQEKFSDLPGWLRKVVKDIRLYGEAELAVKVDEYGVPQERGNYIEHWRIRVIERQTM</sequence>